<feature type="transmembrane region" description="Helical" evidence="5">
    <location>
        <begin position="250"/>
        <end position="271"/>
    </location>
</feature>
<accession>A0ABU9XMF4</accession>
<evidence type="ECO:0000256" key="5">
    <source>
        <dbReference type="SAM" id="Phobius"/>
    </source>
</evidence>
<dbReference type="Pfam" id="PF01226">
    <property type="entry name" value="Form_Nir_trans"/>
    <property type="match status" value="1"/>
</dbReference>
<name>A0ABU9XMF4_9SPHN</name>
<gene>
    <name evidence="6" type="ORF">ABC969_01030</name>
</gene>
<dbReference type="Gene3D" id="1.20.1080.10">
    <property type="entry name" value="Glycerol uptake facilitator protein"/>
    <property type="match status" value="1"/>
</dbReference>
<sequence length="282" mass="29250">MAPNVWSNAPASWVGIFLRKPDFMYASTITGFADRAAVDAAAIRRSPAGFFVGAMLAGAYIGIAMILAISTAGGLPAGVRPLVMGATFGLGLLLTVFAGGELFTGYVMYLGFGLMRRTVSWADAGVLMVVVWIGNLIGALVLSALFIAGGGGQVFAYATTMFNAYTAHKVEADAVTLLARAILCNWLVCLSIWTAARVTGDAAKIFAMAWILLAFVAAGFEHSVANMTALTLGLFSPGETIAMPGIIHNLVYVTLGNIIGALVFVVGAYGLTAKTDAPAATH</sequence>
<comment type="caution">
    <text evidence="6">The sequence shown here is derived from an EMBL/GenBank/DDBJ whole genome shotgun (WGS) entry which is preliminary data.</text>
</comment>
<reference evidence="6 7" key="1">
    <citation type="submission" date="2024-05" db="EMBL/GenBank/DDBJ databases">
        <authorList>
            <person name="Liu Q."/>
            <person name="Xin Y.-H."/>
        </authorList>
    </citation>
    <scope>NUCLEOTIDE SEQUENCE [LARGE SCALE GENOMIC DNA]</scope>
    <source>
        <strain evidence="6 7">CGMCC 1.15349</strain>
    </source>
</reference>
<dbReference type="EMBL" id="JBDIMF010000001">
    <property type="protein sequence ID" value="MEN2785002.1"/>
    <property type="molecule type" value="Genomic_DNA"/>
</dbReference>
<keyword evidence="2 5" id="KW-0812">Transmembrane</keyword>
<evidence type="ECO:0000256" key="3">
    <source>
        <dbReference type="ARBA" id="ARBA00022989"/>
    </source>
</evidence>
<evidence type="ECO:0000256" key="2">
    <source>
        <dbReference type="ARBA" id="ARBA00022692"/>
    </source>
</evidence>
<keyword evidence="4 5" id="KW-0472">Membrane</keyword>
<proteinExistence type="predicted"/>
<keyword evidence="3 5" id="KW-1133">Transmembrane helix</keyword>
<feature type="transmembrane region" description="Helical" evidence="5">
    <location>
        <begin position="208"/>
        <end position="230"/>
    </location>
</feature>
<feature type="transmembrane region" description="Helical" evidence="5">
    <location>
        <begin position="177"/>
        <end position="196"/>
    </location>
</feature>
<dbReference type="PANTHER" id="PTHR30520">
    <property type="entry name" value="FORMATE TRANSPORTER-RELATED"/>
    <property type="match status" value="1"/>
</dbReference>
<feature type="transmembrane region" description="Helical" evidence="5">
    <location>
        <begin position="124"/>
        <end position="157"/>
    </location>
</feature>
<dbReference type="PANTHER" id="PTHR30520:SF8">
    <property type="entry name" value="NITRITE TRANSPORTER NIRC"/>
    <property type="match status" value="1"/>
</dbReference>
<evidence type="ECO:0000256" key="1">
    <source>
        <dbReference type="ARBA" id="ARBA00004141"/>
    </source>
</evidence>
<dbReference type="InterPro" id="IPR000292">
    <property type="entry name" value="For/NO2_transpt"/>
</dbReference>
<evidence type="ECO:0000256" key="4">
    <source>
        <dbReference type="ARBA" id="ARBA00023136"/>
    </source>
</evidence>
<evidence type="ECO:0000313" key="6">
    <source>
        <dbReference type="EMBL" id="MEN2785002.1"/>
    </source>
</evidence>
<comment type="subcellular location">
    <subcellularLocation>
        <location evidence="1">Membrane</location>
        <topology evidence="1">Multi-pass membrane protein</topology>
    </subcellularLocation>
</comment>
<keyword evidence="7" id="KW-1185">Reference proteome</keyword>
<feature type="transmembrane region" description="Helical" evidence="5">
    <location>
        <begin position="90"/>
        <end position="112"/>
    </location>
</feature>
<dbReference type="Proteomes" id="UP001404104">
    <property type="component" value="Unassembled WGS sequence"/>
</dbReference>
<evidence type="ECO:0000313" key="7">
    <source>
        <dbReference type="Proteomes" id="UP001404104"/>
    </source>
</evidence>
<organism evidence="6 7">
    <name type="scientific">Sphingomonas qilianensis</name>
    <dbReference type="NCBI Taxonomy" id="1736690"/>
    <lineage>
        <taxon>Bacteria</taxon>
        <taxon>Pseudomonadati</taxon>
        <taxon>Pseudomonadota</taxon>
        <taxon>Alphaproteobacteria</taxon>
        <taxon>Sphingomonadales</taxon>
        <taxon>Sphingomonadaceae</taxon>
        <taxon>Sphingomonas</taxon>
    </lineage>
</organism>
<dbReference type="InterPro" id="IPR023271">
    <property type="entry name" value="Aquaporin-like"/>
</dbReference>
<dbReference type="RefSeq" id="WP_345862376.1">
    <property type="nucleotide sequence ID" value="NZ_JBDIMF010000001.1"/>
</dbReference>
<feature type="transmembrane region" description="Helical" evidence="5">
    <location>
        <begin position="50"/>
        <end position="70"/>
    </location>
</feature>
<protein>
    <submittedName>
        <fullName evidence="6">Formate/nitrite transporter family protein</fullName>
    </submittedName>
</protein>